<feature type="binding site" evidence="9">
    <location>
        <begin position="40"/>
        <end position="44"/>
    </location>
    <ligand>
        <name>4-amino-2-methyl-5-(diphosphooxymethyl)pyrimidine</name>
        <dbReference type="ChEBI" id="CHEBI:57841"/>
    </ligand>
</feature>
<feature type="domain" description="Thiamine phosphate synthase/TenI" evidence="12">
    <location>
        <begin position="10"/>
        <end position="189"/>
    </location>
</feature>
<evidence type="ECO:0000256" key="3">
    <source>
        <dbReference type="ARBA" id="ARBA00022723"/>
    </source>
</evidence>
<protein>
    <recommendedName>
        <fullName evidence="9">Thiamine-phosphate synthase</fullName>
        <shortName evidence="9">TP synthase</shortName>
        <shortName evidence="9">TPS</shortName>
        <ecNumber evidence="9">2.5.1.3</ecNumber>
    </recommendedName>
    <alternativeName>
        <fullName evidence="9">Thiamine-phosphate pyrophosphorylase</fullName>
        <shortName evidence="9">TMP pyrophosphorylase</shortName>
        <shortName evidence="9">TMP-PPase</shortName>
    </alternativeName>
</protein>
<comment type="pathway">
    <text evidence="1 9 11">Cofactor biosynthesis; thiamine diphosphate biosynthesis; thiamine phosphate from 4-amino-2-methyl-5-diphosphomethylpyrimidine and 4-methyl-5-(2-phosphoethyl)-thiazole: step 1/1.</text>
</comment>
<name>A0AAW8U5U2_9ENTE</name>
<keyword evidence="5 9" id="KW-0784">Thiamine biosynthesis</keyword>
<comment type="catalytic activity">
    <reaction evidence="7 9 10">
        <text>2-(2-carboxy-4-methylthiazol-5-yl)ethyl phosphate + 4-amino-2-methyl-5-(diphosphooxymethyl)pyrimidine + 2 H(+) = thiamine phosphate + CO2 + diphosphate</text>
        <dbReference type="Rhea" id="RHEA:47848"/>
        <dbReference type="ChEBI" id="CHEBI:15378"/>
        <dbReference type="ChEBI" id="CHEBI:16526"/>
        <dbReference type="ChEBI" id="CHEBI:33019"/>
        <dbReference type="ChEBI" id="CHEBI:37575"/>
        <dbReference type="ChEBI" id="CHEBI:57841"/>
        <dbReference type="ChEBI" id="CHEBI:62890"/>
        <dbReference type="EC" id="2.5.1.3"/>
    </reaction>
</comment>
<dbReference type="GO" id="GO:0009229">
    <property type="term" value="P:thiamine diphosphate biosynthetic process"/>
    <property type="evidence" value="ECO:0007669"/>
    <property type="project" value="UniProtKB-UniRule"/>
</dbReference>
<evidence type="ECO:0000256" key="6">
    <source>
        <dbReference type="ARBA" id="ARBA00047334"/>
    </source>
</evidence>
<evidence type="ECO:0000259" key="12">
    <source>
        <dbReference type="Pfam" id="PF02581"/>
    </source>
</evidence>
<dbReference type="GO" id="GO:0004789">
    <property type="term" value="F:thiamine-phosphate diphosphorylase activity"/>
    <property type="evidence" value="ECO:0007669"/>
    <property type="project" value="UniProtKB-UniRule"/>
</dbReference>
<dbReference type="InterPro" id="IPR013785">
    <property type="entry name" value="Aldolase_TIM"/>
</dbReference>
<dbReference type="GO" id="GO:0000287">
    <property type="term" value="F:magnesium ion binding"/>
    <property type="evidence" value="ECO:0007669"/>
    <property type="project" value="UniProtKB-UniRule"/>
</dbReference>
<evidence type="ECO:0000256" key="7">
    <source>
        <dbReference type="ARBA" id="ARBA00047851"/>
    </source>
</evidence>
<feature type="binding site" evidence="9">
    <location>
        <begin position="186"/>
        <end position="187"/>
    </location>
    <ligand>
        <name>2-[(2R,5Z)-2-carboxy-4-methylthiazol-5(2H)-ylidene]ethyl phosphate</name>
        <dbReference type="ChEBI" id="CHEBI:62899"/>
    </ligand>
</feature>
<comment type="catalytic activity">
    <reaction evidence="8 9 10">
        <text>2-[(2R,5Z)-2-carboxy-4-methylthiazol-5(2H)-ylidene]ethyl phosphate + 4-amino-2-methyl-5-(diphosphooxymethyl)pyrimidine + 2 H(+) = thiamine phosphate + CO2 + diphosphate</text>
        <dbReference type="Rhea" id="RHEA:47844"/>
        <dbReference type="ChEBI" id="CHEBI:15378"/>
        <dbReference type="ChEBI" id="CHEBI:16526"/>
        <dbReference type="ChEBI" id="CHEBI:33019"/>
        <dbReference type="ChEBI" id="CHEBI:37575"/>
        <dbReference type="ChEBI" id="CHEBI:57841"/>
        <dbReference type="ChEBI" id="CHEBI:62899"/>
        <dbReference type="EC" id="2.5.1.3"/>
    </reaction>
</comment>
<dbReference type="InterPro" id="IPR036206">
    <property type="entry name" value="ThiamineP_synth_sf"/>
</dbReference>
<evidence type="ECO:0000313" key="14">
    <source>
        <dbReference type="Proteomes" id="UP001256711"/>
    </source>
</evidence>
<comment type="caution">
    <text evidence="13">The sequence shown here is derived from an EMBL/GenBank/DDBJ whole genome shotgun (WGS) entry which is preliminary data.</text>
</comment>
<keyword evidence="3 9" id="KW-0479">Metal-binding</keyword>
<keyword evidence="4 9" id="KW-0460">Magnesium</keyword>
<dbReference type="Proteomes" id="UP001256711">
    <property type="component" value="Unassembled WGS sequence"/>
</dbReference>
<organism evidence="13 14">
    <name type="scientific">Enterococcus asini</name>
    <dbReference type="NCBI Taxonomy" id="57732"/>
    <lineage>
        <taxon>Bacteria</taxon>
        <taxon>Bacillati</taxon>
        <taxon>Bacillota</taxon>
        <taxon>Bacilli</taxon>
        <taxon>Lactobacillales</taxon>
        <taxon>Enterococcaceae</taxon>
        <taxon>Enterococcus</taxon>
    </lineage>
</organism>
<dbReference type="Gene3D" id="3.20.20.70">
    <property type="entry name" value="Aldolase class I"/>
    <property type="match status" value="1"/>
</dbReference>
<dbReference type="NCBIfam" id="TIGR00693">
    <property type="entry name" value="thiE"/>
    <property type="match status" value="1"/>
</dbReference>
<dbReference type="HAMAP" id="MF_00097">
    <property type="entry name" value="TMP_synthase"/>
    <property type="match status" value="1"/>
</dbReference>
<feature type="binding site" evidence="9">
    <location>
        <position position="73"/>
    </location>
    <ligand>
        <name>Mg(2+)</name>
        <dbReference type="ChEBI" id="CHEBI:18420"/>
    </ligand>
</feature>
<dbReference type="EC" id="2.5.1.3" evidence="9"/>
<dbReference type="GO" id="GO:0009228">
    <property type="term" value="P:thiamine biosynthetic process"/>
    <property type="evidence" value="ECO:0007669"/>
    <property type="project" value="UniProtKB-KW"/>
</dbReference>
<feature type="binding site" evidence="9">
    <location>
        <position position="111"/>
    </location>
    <ligand>
        <name>4-amino-2-methyl-5-(diphosphooxymethyl)pyrimidine</name>
        <dbReference type="ChEBI" id="CHEBI:57841"/>
    </ligand>
</feature>
<accession>A0AAW8U5U2</accession>
<reference evidence="13" key="1">
    <citation type="submission" date="2023-03" db="EMBL/GenBank/DDBJ databases">
        <authorList>
            <person name="Shen W."/>
            <person name="Cai J."/>
        </authorList>
    </citation>
    <scope>NUCLEOTIDE SEQUENCE</scope>
    <source>
        <strain evidence="13">B226-2</strain>
    </source>
</reference>
<sequence>MTKQPIDYALYLVTASYDYSEAHFLQIIREACDAGVTVVQLREKTASTRDFYELALKVKAVTEEYGIPLIINDRLDICLAVDAQGLHIGDEELPVAVCRKLLGPDKILGVSAKTLARAQEAQAEGADYLGVGAMYPTKTKETPITSFATLEAIIQGVHVPVVAIGGVKEVNVMDFQRVPIHGLCMVSEIMQADNVTGKVHRLRQKILDLPGLQR</sequence>
<dbReference type="PANTHER" id="PTHR20857:SF15">
    <property type="entry name" value="THIAMINE-PHOSPHATE SYNTHASE"/>
    <property type="match status" value="1"/>
</dbReference>
<evidence type="ECO:0000256" key="2">
    <source>
        <dbReference type="ARBA" id="ARBA00022679"/>
    </source>
</evidence>
<gene>
    <name evidence="9 13" type="primary">thiE</name>
    <name evidence="13" type="ORF">P7H43_12555</name>
</gene>
<dbReference type="AlphaFoldDB" id="A0AAW8U5U2"/>
<keyword evidence="2 9" id="KW-0808">Transferase</keyword>
<evidence type="ECO:0000313" key="13">
    <source>
        <dbReference type="EMBL" id="MDT2811313.1"/>
    </source>
</evidence>
<proteinExistence type="inferred from homology"/>
<evidence type="ECO:0000256" key="8">
    <source>
        <dbReference type="ARBA" id="ARBA00047883"/>
    </source>
</evidence>
<dbReference type="Pfam" id="PF02581">
    <property type="entry name" value="TMP-TENI"/>
    <property type="match status" value="1"/>
</dbReference>
<feature type="binding site" evidence="9">
    <location>
        <position position="72"/>
    </location>
    <ligand>
        <name>4-amino-2-methyl-5-(diphosphooxymethyl)pyrimidine</name>
        <dbReference type="ChEBI" id="CHEBI:57841"/>
    </ligand>
</feature>
<comment type="similarity">
    <text evidence="9 10">Belongs to the thiamine-phosphate synthase family.</text>
</comment>
<dbReference type="PANTHER" id="PTHR20857">
    <property type="entry name" value="THIAMINE-PHOSPHATE PYROPHOSPHORYLASE"/>
    <property type="match status" value="1"/>
</dbReference>
<dbReference type="EMBL" id="JARQBJ010000006">
    <property type="protein sequence ID" value="MDT2811313.1"/>
    <property type="molecule type" value="Genomic_DNA"/>
</dbReference>
<feature type="binding site" evidence="9">
    <location>
        <position position="92"/>
    </location>
    <ligand>
        <name>Mg(2+)</name>
        <dbReference type="ChEBI" id="CHEBI:18420"/>
    </ligand>
</feature>
<comment type="catalytic activity">
    <reaction evidence="6 9 10">
        <text>4-methyl-5-(2-phosphooxyethyl)-thiazole + 4-amino-2-methyl-5-(diphosphooxymethyl)pyrimidine + H(+) = thiamine phosphate + diphosphate</text>
        <dbReference type="Rhea" id="RHEA:22328"/>
        <dbReference type="ChEBI" id="CHEBI:15378"/>
        <dbReference type="ChEBI" id="CHEBI:33019"/>
        <dbReference type="ChEBI" id="CHEBI:37575"/>
        <dbReference type="ChEBI" id="CHEBI:57841"/>
        <dbReference type="ChEBI" id="CHEBI:58296"/>
        <dbReference type="EC" id="2.5.1.3"/>
    </reaction>
</comment>
<feature type="binding site" evidence="9">
    <location>
        <position position="166"/>
    </location>
    <ligand>
        <name>2-[(2R,5Z)-2-carboxy-4-methylthiazol-5(2H)-ylidene]ethyl phosphate</name>
        <dbReference type="ChEBI" id="CHEBI:62899"/>
    </ligand>
</feature>
<dbReference type="CDD" id="cd00564">
    <property type="entry name" value="TMP_TenI"/>
    <property type="match status" value="1"/>
</dbReference>
<evidence type="ECO:0000256" key="11">
    <source>
        <dbReference type="RuleBase" id="RU004253"/>
    </source>
</evidence>
<feature type="binding site" evidence="9">
    <location>
        <position position="140"/>
    </location>
    <ligand>
        <name>4-amino-2-methyl-5-(diphosphooxymethyl)pyrimidine</name>
        <dbReference type="ChEBI" id="CHEBI:57841"/>
    </ligand>
</feature>
<evidence type="ECO:0000256" key="1">
    <source>
        <dbReference type="ARBA" id="ARBA00005165"/>
    </source>
</evidence>
<dbReference type="FunFam" id="3.20.20.70:FF:000096">
    <property type="entry name" value="Thiamine-phosphate synthase"/>
    <property type="match status" value="1"/>
</dbReference>
<comment type="cofactor">
    <cofactor evidence="9">
        <name>Mg(2+)</name>
        <dbReference type="ChEBI" id="CHEBI:18420"/>
    </cofactor>
    <text evidence="9">Binds 1 Mg(2+) ion per subunit.</text>
</comment>
<comment type="function">
    <text evidence="9">Condenses 4-methyl-5-(beta-hydroxyethyl)thiazole monophosphate (THZ-P) and 2-methyl-4-amino-5-hydroxymethyl pyrimidine pyrophosphate (HMP-PP) to form thiamine monophosphate (TMP).</text>
</comment>
<dbReference type="GO" id="GO:0005737">
    <property type="term" value="C:cytoplasm"/>
    <property type="evidence" value="ECO:0007669"/>
    <property type="project" value="TreeGrafter"/>
</dbReference>
<dbReference type="RefSeq" id="WP_311835794.1">
    <property type="nucleotide sequence ID" value="NZ_JARQBJ010000006.1"/>
</dbReference>
<dbReference type="InterPro" id="IPR022998">
    <property type="entry name" value="ThiamineP_synth_TenI"/>
</dbReference>
<evidence type="ECO:0000256" key="9">
    <source>
        <dbReference type="HAMAP-Rule" id="MF_00097"/>
    </source>
</evidence>
<feature type="binding site" evidence="9">
    <location>
        <begin position="137"/>
        <end position="139"/>
    </location>
    <ligand>
        <name>2-[(2R,5Z)-2-carboxy-4-methylthiazol-5(2H)-ylidene]ethyl phosphate</name>
        <dbReference type="ChEBI" id="CHEBI:62899"/>
    </ligand>
</feature>
<evidence type="ECO:0000256" key="5">
    <source>
        <dbReference type="ARBA" id="ARBA00022977"/>
    </source>
</evidence>
<dbReference type="InterPro" id="IPR034291">
    <property type="entry name" value="TMP_synthase"/>
</dbReference>
<evidence type="ECO:0000256" key="4">
    <source>
        <dbReference type="ARBA" id="ARBA00022842"/>
    </source>
</evidence>
<evidence type="ECO:0000256" key="10">
    <source>
        <dbReference type="RuleBase" id="RU003826"/>
    </source>
</evidence>
<dbReference type="SUPFAM" id="SSF51391">
    <property type="entry name" value="Thiamin phosphate synthase"/>
    <property type="match status" value="1"/>
</dbReference>